<dbReference type="SUPFAM" id="SSF55144">
    <property type="entry name" value="LigT-like"/>
    <property type="match status" value="1"/>
</dbReference>
<gene>
    <name evidence="1" type="ORF">Voc01_052550</name>
</gene>
<dbReference type="InterPro" id="IPR009097">
    <property type="entry name" value="Cyclic_Pdiesterase"/>
</dbReference>
<keyword evidence="2" id="KW-1185">Reference proteome</keyword>
<sequence>MRTTIGIAIDIPEPWGSQLTRRRLLAGDAAAAHIPAHLTLLGPTEVDGGVITEVAEHLTGVATGHEPFQVHLRGTGTFRPLTEVVFVAVASGDEDCKRLWTAIREFEGVRRELRWPYFPHVTVAHDVPTEALDEVYADLADFDAKFMVTAFTLFEHGPDGRWRPHREYCLGDGAAPPPASHRRR</sequence>
<dbReference type="EMBL" id="BOPH01000078">
    <property type="protein sequence ID" value="GIJ70338.1"/>
    <property type="molecule type" value="Genomic_DNA"/>
</dbReference>
<dbReference type="Gene3D" id="3.90.1140.10">
    <property type="entry name" value="Cyclic phosphodiesterase"/>
    <property type="match status" value="1"/>
</dbReference>
<dbReference type="PANTHER" id="PTHR40037">
    <property type="entry name" value="PHOSPHOESTERASE YJCG-RELATED"/>
    <property type="match status" value="1"/>
</dbReference>
<proteinExistence type="predicted"/>
<dbReference type="PANTHER" id="PTHR40037:SF1">
    <property type="entry name" value="PHOSPHOESTERASE SAOUHSC_00951-RELATED"/>
    <property type="match status" value="1"/>
</dbReference>
<dbReference type="Pfam" id="PF13563">
    <property type="entry name" value="2_5_RNA_ligase2"/>
    <property type="match status" value="1"/>
</dbReference>
<evidence type="ECO:0000313" key="1">
    <source>
        <dbReference type="EMBL" id="GIJ70338.1"/>
    </source>
</evidence>
<reference evidence="1" key="1">
    <citation type="submission" date="2021-01" db="EMBL/GenBank/DDBJ databases">
        <title>Whole genome shotgun sequence of Virgisporangium ochraceum NBRC 16418.</title>
        <authorList>
            <person name="Komaki H."/>
            <person name="Tamura T."/>
        </authorList>
    </citation>
    <scope>NUCLEOTIDE SEQUENCE</scope>
    <source>
        <strain evidence="1">NBRC 16418</strain>
    </source>
</reference>
<dbReference type="RefSeq" id="WP_203930245.1">
    <property type="nucleotide sequence ID" value="NZ_BOPH01000078.1"/>
</dbReference>
<dbReference type="InterPro" id="IPR050580">
    <property type="entry name" value="2H_phosphoesterase_YjcG-like"/>
</dbReference>
<dbReference type="Proteomes" id="UP000635606">
    <property type="component" value="Unassembled WGS sequence"/>
</dbReference>
<evidence type="ECO:0000313" key="2">
    <source>
        <dbReference type="Proteomes" id="UP000635606"/>
    </source>
</evidence>
<organism evidence="1 2">
    <name type="scientific">Virgisporangium ochraceum</name>
    <dbReference type="NCBI Taxonomy" id="65505"/>
    <lineage>
        <taxon>Bacteria</taxon>
        <taxon>Bacillati</taxon>
        <taxon>Actinomycetota</taxon>
        <taxon>Actinomycetes</taxon>
        <taxon>Micromonosporales</taxon>
        <taxon>Micromonosporaceae</taxon>
        <taxon>Virgisporangium</taxon>
    </lineage>
</organism>
<protein>
    <submittedName>
        <fullName evidence="1">Phosphoesterase</fullName>
    </submittedName>
</protein>
<accession>A0A8J3ZW82</accession>
<name>A0A8J3ZW82_9ACTN</name>
<dbReference type="AlphaFoldDB" id="A0A8J3ZW82"/>
<comment type="caution">
    <text evidence="1">The sequence shown here is derived from an EMBL/GenBank/DDBJ whole genome shotgun (WGS) entry which is preliminary data.</text>
</comment>